<dbReference type="EMBL" id="CM055093">
    <property type="protein sequence ID" value="KAJ7565244.1"/>
    <property type="molecule type" value="Genomic_DNA"/>
</dbReference>
<comment type="caution">
    <text evidence="1">The sequence shown here is derived from an EMBL/GenBank/DDBJ whole genome shotgun (WGS) entry which is preliminary data.</text>
</comment>
<name>A0ACC2EFB0_DIPCM</name>
<reference evidence="2" key="1">
    <citation type="journal article" date="2024" name="Proc. Natl. Acad. Sci. U.S.A.">
        <title>Extraordinary preservation of gene collinearity over three hundred million years revealed in homosporous lycophytes.</title>
        <authorList>
            <person name="Li C."/>
            <person name="Wickell D."/>
            <person name="Kuo L.Y."/>
            <person name="Chen X."/>
            <person name="Nie B."/>
            <person name="Liao X."/>
            <person name="Peng D."/>
            <person name="Ji J."/>
            <person name="Jenkins J."/>
            <person name="Williams M."/>
            <person name="Shu S."/>
            <person name="Plott C."/>
            <person name="Barry K."/>
            <person name="Rajasekar S."/>
            <person name="Grimwood J."/>
            <person name="Han X."/>
            <person name="Sun S."/>
            <person name="Hou Z."/>
            <person name="He W."/>
            <person name="Dai G."/>
            <person name="Sun C."/>
            <person name="Schmutz J."/>
            <person name="Leebens-Mack J.H."/>
            <person name="Li F.W."/>
            <person name="Wang L."/>
        </authorList>
    </citation>
    <scope>NUCLEOTIDE SEQUENCE [LARGE SCALE GENOMIC DNA]</scope>
    <source>
        <strain evidence="2">cv. PW_Plant_1</strain>
    </source>
</reference>
<evidence type="ECO:0000313" key="2">
    <source>
        <dbReference type="Proteomes" id="UP001162992"/>
    </source>
</evidence>
<gene>
    <name evidence="1" type="ORF">O6H91_02G053400</name>
</gene>
<dbReference type="Proteomes" id="UP001162992">
    <property type="component" value="Chromosome 2"/>
</dbReference>
<sequence>MESNKVVVAVSTEKSTSSVKWALKHLVSSEGTVTLLHVRKPVKFIPAPFGGNIHISQANPKIVKAHIHEIELKTNQLMKTFATLYDAHKVNIETLVLEASSIKRALVEEMSKCKITRLVLGTSSHNMFTRRLMGPGLAAYVSRNAPDFCSVYIVSNHILISMKESIRSLESNSSLPSSPSSEAELGNILISQKSSISEVVEYEVQEHDASLRRQGEREHHLLRYLSLPADARSDDREGHNVSHVQEHSYLQMASNDQFLKELNSSRISNPHRQKPEETQSYANLIDRLEETQSHHDSLRSWRDEMLSCVHPSAPIYRDNRFYGSTSQPYVGNNDDQAKNSSALQLEDVTLHLKALKALQLAEETRKLQKALAEVQIARRIAEEETGRRREAEIQSIRDEEARIAVTKALKQAQHQYRTYAFDDILAATDNLSEANRLGEGGYGVVYKGKLHHTNVAIKVLKENASQGLAQFRREVEILGRIHHPHMVLLLGCCPENGCLVYEFMANGSLEDRLKCRGGTPPLPWYTRFRIAAEVAIALLFLHGSKPEPIVYRDLKPGNILLDRNFVSKLGDVGLARLIPESMAAMNSTFFLDSQPVGTMAYIDPEYFQTGYFGPKSDVYAVGVVLLRLLTGKPPVGLIKYVRDAFDSGSFPSILDQSAGDWPLDEATQVARLAVDCVNFSRKNRPDLETGILPILKGVRETADNFAAMNLIK</sequence>
<protein>
    <submittedName>
        <fullName evidence="1">Uncharacterized protein</fullName>
    </submittedName>
</protein>
<evidence type="ECO:0000313" key="1">
    <source>
        <dbReference type="EMBL" id="KAJ7565244.1"/>
    </source>
</evidence>
<organism evidence="1 2">
    <name type="scientific">Diphasiastrum complanatum</name>
    <name type="common">Issler's clubmoss</name>
    <name type="synonym">Lycopodium complanatum</name>
    <dbReference type="NCBI Taxonomy" id="34168"/>
    <lineage>
        <taxon>Eukaryota</taxon>
        <taxon>Viridiplantae</taxon>
        <taxon>Streptophyta</taxon>
        <taxon>Embryophyta</taxon>
        <taxon>Tracheophyta</taxon>
        <taxon>Lycopodiopsida</taxon>
        <taxon>Lycopodiales</taxon>
        <taxon>Lycopodiaceae</taxon>
        <taxon>Lycopodioideae</taxon>
        <taxon>Diphasiastrum</taxon>
    </lineage>
</organism>
<keyword evidence="2" id="KW-1185">Reference proteome</keyword>
<accession>A0ACC2EFB0</accession>
<proteinExistence type="predicted"/>